<sequence>MNRVARCTCGDLSIKVQGEPKLSLACNCVNCQRRTGSVFGVSAYFDNNSIIEKTGCPSHFQGESDSGKKITTSFCSKCGSTVFWEADFFHGLVGIAVGCFSDPDFPEPSTAAWTDSKHKWVSFPEYWHCLKKQESKNA</sequence>
<dbReference type="InterPro" id="IPR006913">
    <property type="entry name" value="CENP-V/GFA"/>
</dbReference>
<proteinExistence type="inferred from homology"/>
<evidence type="ECO:0000259" key="5">
    <source>
        <dbReference type="PROSITE" id="PS51891"/>
    </source>
</evidence>
<evidence type="ECO:0000256" key="3">
    <source>
        <dbReference type="ARBA" id="ARBA00022833"/>
    </source>
</evidence>
<dbReference type="SUPFAM" id="SSF51316">
    <property type="entry name" value="Mss4-like"/>
    <property type="match status" value="1"/>
</dbReference>
<protein>
    <submittedName>
        <fullName evidence="6">GFA family protein</fullName>
    </submittedName>
</protein>
<accession>A0ABY9TM10</accession>
<reference evidence="7" key="1">
    <citation type="submission" date="2023-09" db="EMBL/GenBank/DDBJ databases">
        <authorList>
            <person name="Li S."/>
            <person name="Li X."/>
            <person name="Zhang C."/>
            <person name="Zhao Z."/>
        </authorList>
    </citation>
    <scope>NUCLEOTIDE SEQUENCE [LARGE SCALE GENOMIC DNA]</scope>
    <source>
        <strain evidence="7">SQ345</strain>
    </source>
</reference>
<dbReference type="Gene3D" id="3.90.1590.10">
    <property type="entry name" value="glutathione-dependent formaldehyde- activating enzyme (gfa)"/>
    <property type="match status" value="1"/>
</dbReference>
<organism evidence="6 7">
    <name type="scientific">Thalassotalea nanhaiensis</name>
    <dbReference type="NCBI Taxonomy" id="3065648"/>
    <lineage>
        <taxon>Bacteria</taxon>
        <taxon>Pseudomonadati</taxon>
        <taxon>Pseudomonadota</taxon>
        <taxon>Gammaproteobacteria</taxon>
        <taxon>Alteromonadales</taxon>
        <taxon>Colwelliaceae</taxon>
        <taxon>Thalassotalea</taxon>
    </lineage>
</organism>
<evidence type="ECO:0000256" key="1">
    <source>
        <dbReference type="ARBA" id="ARBA00005495"/>
    </source>
</evidence>
<keyword evidence="2" id="KW-0479">Metal-binding</keyword>
<keyword evidence="7" id="KW-1185">Reference proteome</keyword>
<evidence type="ECO:0000256" key="4">
    <source>
        <dbReference type="ARBA" id="ARBA00023239"/>
    </source>
</evidence>
<dbReference type="Proteomes" id="UP001248581">
    <property type="component" value="Chromosome"/>
</dbReference>
<keyword evidence="4" id="KW-0456">Lyase</keyword>
<dbReference type="PROSITE" id="PS51891">
    <property type="entry name" value="CENP_V_GFA"/>
    <property type="match status" value="1"/>
</dbReference>
<dbReference type="EMBL" id="CP134146">
    <property type="protein sequence ID" value="WNC68809.1"/>
    <property type="molecule type" value="Genomic_DNA"/>
</dbReference>
<dbReference type="PANTHER" id="PTHR33337:SF40">
    <property type="entry name" value="CENP-V_GFA DOMAIN-CONTAINING PROTEIN-RELATED"/>
    <property type="match status" value="1"/>
</dbReference>
<feature type="domain" description="CENP-V/GFA" evidence="5">
    <location>
        <begin position="3"/>
        <end position="114"/>
    </location>
</feature>
<comment type="similarity">
    <text evidence="1">Belongs to the Gfa family.</text>
</comment>
<evidence type="ECO:0000313" key="7">
    <source>
        <dbReference type="Proteomes" id="UP001248581"/>
    </source>
</evidence>
<evidence type="ECO:0000256" key="2">
    <source>
        <dbReference type="ARBA" id="ARBA00022723"/>
    </source>
</evidence>
<evidence type="ECO:0000313" key="6">
    <source>
        <dbReference type="EMBL" id="WNC68809.1"/>
    </source>
</evidence>
<name>A0ABY9TM10_9GAMM</name>
<keyword evidence="3" id="KW-0862">Zinc</keyword>
<dbReference type="PANTHER" id="PTHR33337">
    <property type="entry name" value="GFA DOMAIN-CONTAINING PROTEIN"/>
    <property type="match status" value="1"/>
</dbReference>
<dbReference type="Pfam" id="PF04828">
    <property type="entry name" value="GFA"/>
    <property type="match status" value="1"/>
</dbReference>
<gene>
    <name evidence="6" type="ORF">RI845_01345</name>
</gene>
<dbReference type="RefSeq" id="WP_348387963.1">
    <property type="nucleotide sequence ID" value="NZ_CP134146.1"/>
</dbReference>
<dbReference type="InterPro" id="IPR011057">
    <property type="entry name" value="Mss4-like_sf"/>
</dbReference>